<evidence type="ECO:0000256" key="22">
    <source>
        <dbReference type="SAM" id="MobiDB-lite"/>
    </source>
</evidence>
<dbReference type="PANTHER" id="PTHR18884">
    <property type="entry name" value="SEPTIN"/>
    <property type="match status" value="1"/>
</dbReference>
<dbReference type="CDD" id="cd01850">
    <property type="entry name" value="CDC_Septin"/>
    <property type="match status" value="1"/>
</dbReference>
<name>A0A7R9GGB4_9CRUS</name>
<evidence type="ECO:0000256" key="12">
    <source>
        <dbReference type="ARBA" id="ARBA00022838"/>
    </source>
</evidence>
<feature type="region of interest" description="Disordered" evidence="22">
    <location>
        <begin position="27"/>
        <end position="56"/>
    </location>
</feature>
<feature type="coiled-coil region" evidence="21">
    <location>
        <begin position="449"/>
        <end position="527"/>
    </location>
</feature>
<evidence type="ECO:0000256" key="20">
    <source>
        <dbReference type="RuleBase" id="RU004560"/>
    </source>
</evidence>
<evidence type="ECO:0000256" key="1">
    <source>
        <dbReference type="ARBA" id="ARBA00004186"/>
    </source>
</evidence>
<accession>A0A7R9GGB4</accession>
<feature type="domain" description="Septin-type G" evidence="23">
    <location>
        <begin position="163"/>
        <end position="431"/>
    </location>
</feature>
<keyword evidence="8" id="KW-0963">Cytoplasm</keyword>
<protein>
    <recommendedName>
        <fullName evidence="6">Septin-7</fullName>
    </recommendedName>
</protein>
<evidence type="ECO:0000256" key="7">
    <source>
        <dbReference type="ARBA" id="ARBA00022454"/>
    </source>
</evidence>
<sequence>MHLVVTTGIVIVCVTRSTEEYTHRLPTGAVNHCSTPDEPVGPQSLTSPVAANGGPQSVQVAKEALRQHLQSKPTSGPVDAGLLPKTSPPPPSILKKDSAYTKENNKENVDHKLGKSASGGAAGGGGHGVRPEQQPPQQKPRKVDGFVGFANLPDQVYRKAVKRGFEFTLMVVGASGLGKSTLINSMFLADVYSKDHPGPSQRIKKTVQVETTKVLLKEKGVNLTLTVVDTPGFGDAVDNSDCWQPIIDYIDARYEEFLVNESRVDRKCVPDSRVHCCLYFVAPGHGLKPLDIEFMKRLHEKVNVIPVVGKADTMTPEECDEFKAQVLTEIRQHKIKIYDFPDSDDEEESKIQRPLKDRVPFAIVGSNTVLEVDGKKVRGRRYPWGTVDVENLEHCDFVALRKMVVRSHMMDLREVTNNVHYENYRCRKLAGVDSKSDDPIMLKSNKNPLAQMEEERKEHEVKMKQMEQDMEQVFEMKVREKKQKMKNSELELKNKNEHMRSNIEQQERELKERRKAFENEVLQWEQSYGITMEDVRRLSLESNSKETMEKKKKKGLF</sequence>
<evidence type="ECO:0000256" key="18">
    <source>
        <dbReference type="ARBA" id="ARBA00023306"/>
    </source>
</evidence>
<dbReference type="GO" id="GO:0051301">
    <property type="term" value="P:cell division"/>
    <property type="evidence" value="ECO:0007669"/>
    <property type="project" value="UniProtKB-KW"/>
</dbReference>
<keyword evidence="25" id="KW-1185">Reference proteome</keyword>
<evidence type="ECO:0000313" key="24">
    <source>
        <dbReference type="EMBL" id="CAD7280047.1"/>
    </source>
</evidence>
<dbReference type="GO" id="GO:0005819">
    <property type="term" value="C:spindle"/>
    <property type="evidence" value="ECO:0007669"/>
    <property type="project" value="UniProtKB-SubCell"/>
</dbReference>
<reference evidence="24" key="1">
    <citation type="submission" date="2020-11" db="EMBL/GenBank/DDBJ databases">
        <authorList>
            <person name="Tran Van P."/>
        </authorList>
    </citation>
    <scope>NUCLEOTIDE SEQUENCE</scope>
</reference>
<evidence type="ECO:0000256" key="8">
    <source>
        <dbReference type="ARBA" id="ARBA00022490"/>
    </source>
</evidence>
<evidence type="ECO:0000256" key="2">
    <source>
        <dbReference type="ARBA" id="ARBA00004214"/>
    </source>
</evidence>
<evidence type="ECO:0000256" key="14">
    <source>
        <dbReference type="ARBA" id="ARBA00023069"/>
    </source>
</evidence>
<dbReference type="PRINTS" id="PR01742">
    <property type="entry name" value="SEPTIN7"/>
</dbReference>
<feature type="region of interest" description="Disordered" evidence="22">
    <location>
        <begin position="68"/>
        <end position="144"/>
    </location>
</feature>
<keyword evidence="15 20" id="KW-0342">GTP-binding</keyword>
<keyword evidence="18" id="KW-0131">Cell cycle</keyword>
<evidence type="ECO:0000256" key="11">
    <source>
        <dbReference type="ARBA" id="ARBA00022776"/>
    </source>
</evidence>
<keyword evidence="9" id="KW-0132">Cell division</keyword>
<dbReference type="InterPro" id="IPR027417">
    <property type="entry name" value="P-loop_NTPase"/>
</dbReference>
<dbReference type="Pfam" id="PF00735">
    <property type="entry name" value="Septin"/>
    <property type="match status" value="1"/>
</dbReference>
<dbReference type="EMBL" id="CAJPEX010001912">
    <property type="protein sequence ID" value="CAG0920199.1"/>
    <property type="molecule type" value="Genomic_DNA"/>
</dbReference>
<comment type="subcellular location">
    <subcellularLocation>
        <location evidence="5">Chromosome</location>
        <location evidence="5">Centromere</location>
        <location evidence="5">Kinetochore</location>
    </subcellularLocation>
    <subcellularLocation>
        <location evidence="4">Cleavage furrow</location>
    </subcellularLocation>
    <subcellularLocation>
        <location evidence="3">Cytoplasm</location>
        <location evidence="3">Cytoskeleton</location>
        <location evidence="3">Cilium axoneme</location>
    </subcellularLocation>
    <subcellularLocation>
        <location evidence="1">Cytoplasm</location>
        <location evidence="1">Cytoskeleton</location>
        <location evidence="1">Spindle</location>
    </subcellularLocation>
    <subcellularLocation>
        <location evidence="2">Midbody</location>
    </subcellularLocation>
</comment>
<dbReference type="GO" id="GO:0000776">
    <property type="term" value="C:kinetochore"/>
    <property type="evidence" value="ECO:0007669"/>
    <property type="project" value="UniProtKB-KW"/>
</dbReference>
<dbReference type="GO" id="GO:0031105">
    <property type="term" value="C:septin complex"/>
    <property type="evidence" value="ECO:0007669"/>
    <property type="project" value="InterPro"/>
</dbReference>
<evidence type="ECO:0000256" key="3">
    <source>
        <dbReference type="ARBA" id="ARBA00004430"/>
    </source>
</evidence>
<keyword evidence="13 21" id="KW-0175">Coiled coil</keyword>
<dbReference type="GO" id="GO:0005525">
    <property type="term" value="F:GTP binding"/>
    <property type="evidence" value="ECO:0007669"/>
    <property type="project" value="UniProtKB-KW"/>
</dbReference>
<dbReference type="InterPro" id="IPR016491">
    <property type="entry name" value="Septin"/>
</dbReference>
<dbReference type="SUPFAM" id="SSF52540">
    <property type="entry name" value="P-loop containing nucleoside triphosphate hydrolases"/>
    <property type="match status" value="1"/>
</dbReference>
<evidence type="ECO:0000313" key="25">
    <source>
        <dbReference type="Proteomes" id="UP000678499"/>
    </source>
</evidence>
<evidence type="ECO:0000256" key="6">
    <source>
        <dbReference type="ARBA" id="ARBA00018906"/>
    </source>
</evidence>
<evidence type="ECO:0000256" key="9">
    <source>
        <dbReference type="ARBA" id="ARBA00022618"/>
    </source>
</evidence>
<keyword evidence="7" id="KW-0158">Chromosome</keyword>
<keyword evidence="16" id="KW-0206">Cytoskeleton</keyword>
<evidence type="ECO:0000259" key="23">
    <source>
        <dbReference type="PROSITE" id="PS51719"/>
    </source>
</evidence>
<evidence type="ECO:0000256" key="16">
    <source>
        <dbReference type="ARBA" id="ARBA00023212"/>
    </source>
</evidence>
<evidence type="ECO:0000256" key="10">
    <source>
        <dbReference type="ARBA" id="ARBA00022741"/>
    </source>
</evidence>
<evidence type="ECO:0000256" key="15">
    <source>
        <dbReference type="ARBA" id="ARBA00023134"/>
    </source>
</evidence>
<organism evidence="24">
    <name type="scientific">Notodromas monacha</name>
    <dbReference type="NCBI Taxonomy" id="399045"/>
    <lineage>
        <taxon>Eukaryota</taxon>
        <taxon>Metazoa</taxon>
        <taxon>Ecdysozoa</taxon>
        <taxon>Arthropoda</taxon>
        <taxon>Crustacea</taxon>
        <taxon>Oligostraca</taxon>
        <taxon>Ostracoda</taxon>
        <taxon>Podocopa</taxon>
        <taxon>Podocopida</taxon>
        <taxon>Cypridocopina</taxon>
        <taxon>Cypridoidea</taxon>
        <taxon>Cyprididae</taxon>
        <taxon>Notodromas</taxon>
    </lineage>
</organism>
<keyword evidence="11" id="KW-0498">Mitosis</keyword>
<dbReference type="GO" id="GO:0032154">
    <property type="term" value="C:cleavage furrow"/>
    <property type="evidence" value="ECO:0007669"/>
    <property type="project" value="UniProtKB-SubCell"/>
</dbReference>
<gene>
    <name evidence="24" type="ORF">NMOB1V02_LOCUS7711</name>
</gene>
<keyword evidence="10 20" id="KW-0547">Nucleotide-binding</keyword>
<dbReference type="PROSITE" id="PS51719">
    <property type="entry name" value="G_SEPTIN"/>
    <property type="match status" value="1"/>
</dbReference>
<evidence type="ECO:0000256" key="19">
    <source>
        <dbReference type="ARBA" id="ARBA00023328"/>
    </source>
</evidence>
<keyword evidence="19" id="KW-0137">Centromere</keyword>
<dbReference type="Gene3D" id="3.40.50.300">
    <property type="entry name" value="P-loop containing nucleotide triphosphate hydrolases"/>
    <property type="match status" value="1"/>
</dbReference>
<proteinExistence type="inferred from homology"/>
<evidence type="ECO:0000256" key="13">
    <source>
        <dbReference type="ARBA" id="ARBA00023054"/>
    </source>
</evidence>
<keyword evidence="12" id="KW-0995">Kinetochore</keyword>
<evidence type="ECO:0000256" key="17">
    <source>
        <dbReference type="ARBA" id="ARBA00023273"/>
    </source>
</evidence>
<dbReference type="InterPro" id="IPR030379">
    <property type="entry name" value="G_SEPTIN_dom"/>
</dbReference>
<evidence type="ECO:0000256" key="5">
    <source>
        <dbReference type="ARBA" id="ARBA00004629"/>
    </source>
</evidence>
<evidence type="ECO:0000256" key="4">
    <source>
        <dbReference type="ARBA" id="ARBA00004626"/>
    </source>
</evidence>
<dbReference type="GO" id="GO:0005930">
    <property type="term" value="C:axoneme"/>
    <property type="evidence" value="ECO:0007669"/>
    <property type="project" value="UniProtKB-SubCell"/>
</dbReference>
<dbReference type="FunFam" id="3.40.50.300:FF:000162">
    <property type="entry name" value="septin-7 isoform X1"/>
    <property type="match status" value="1"/>
</dbReference>
<dbReference type="Proteomes" id="UP000678499">
    <property type="component" value="Unassembled WGS sequence"/>
</dbReference>
<keyword evidence="17" id="KW-0966">Cell projection</keyword>
<dbReference type="InterPro" id="IPR008115">
    <property type="entry name" value="Septin7"/>
</dbReference>
<feature type="compositionally biased region" description="Basic and acidic residues" evidence="22">
    <location>
        <begin position="94"/>
        <end position="113"/>
    </location>
</feature>
<evidence type="ECO:0000256" key="21">
    <source>
        <dbReference type="SAM" id="Coils"/>
    </source>
</evidence>
<dbReference type="OrthoDB" id="416553at2759"/>
<dbReference type="GO" id="GO:0030496">
    <property type="term" value="C:midbody"/>
    <property type="evidence" value="ECO:0007669"/>
    <property type="project" value="UniProtKB-SubCell"/>
</dbReference>
<comment type="similarity">
    <text evidence="20">Belongs to the TRAFAC class TrmE-Era-EngA-EngB-Septin-like GTPase superfamily. Septin GTPase family.</text>
</comment>
<keyword evidence="14" id="KW-0969">Cilium</keyword>
<dbReference type="EMBL" id="OA883949">
    <property type="protein sequence ID" value="CAD7280047.1"/>
    <property type="molecule type" value="Genomic_DNA"/>
</dbReference>
<dbReference type="AlphaFoldDB" id="A0A7R9GGB4"/>
<feature type="compositionally biased region" description="Polar residues" evidence="22">
    <location>
        <begin position="43"/>
        <end position="56"/>
    </location>
</feature>